<dbReference type="EMBL" id="WVTB01000013">
    <property type="protein sequence ID" value="KAF3810284.1"/>
    <property type="molecule type" value="Genomic_DNA"/>
</dbReference>
<reference evidence="2" key="1">
    <citation type="journal article" date="2020" name="Phytopathology">
        <title>Genome sequence and comparative analysis of Colletotrichum gloeosporioides isolated from Liriodendron leaves.</title>
        <authorList>
            <person name="Fu F.F."/>
            <person name="Hao Z."/>
            <person name="Wang P."/>
            <person name="Lu Y."/>
            <person name="Xue L.J."/>
            <person name="Wei G."/>
            <person name="Tian Y."/>
            <person name="Baishi H."/>
            <person name="Xu H."/>
            <person name="Shi J."/>
            <person name="Cheng T."/>
            <person name="Wang G."/>
            <person name="Yi Y."/>
            <person name="Chen J."/>
        </authorList>
    </citation>
    <scope>NUCLEOTIDE SEQUENCE</scope>
    <source>
        <strain evidence="2">Lc1</strain>
    </source>
</reference>
<dbReference type="GO" id="GO:0046873">
    <property type="term" value="F:metal ion transmembrane transporter activity"/>
    <property type="evidence" value="ECO:0007669"/>
    <property type="project" value="InterPro"/>
</dbReference>
<keyword evidence="1" id="KW-1133">Transmembrane helix</keyword>
<sequence>MLAMTPHCRPIGNFRLLSMTDLAEYADGNSEFPMHESYWETSGINPAGQMTGITALQVQIFLFITSWDKDWTKTLDALSAVPNSIETDSELEELMYDPQLTKTKTYFKALQILRIFSDIIEEADIQVESLSPHRIPSIQGSRGQWAFQRENLVLNYNWTIVKSFHKKASTKHLTRISALKKEIESLRDGLFNAQSVKEAQKSRELNKIMMVFTIVTILFLPPSFVAVSYPIRHIEA</sequence>
<dbReference type="InterPro" id="IPR002523">
    <property type="entry name" value="MgTranspt_CorA/ZnTranspt_ZntB"/>
</dbReference>
<name>A0A8H4CUP8_COLGL</name>
<dbReference type="Pfam" id="PF01544">
    <property type="entry name" value="CorA"/>
    <property type="match status" value="1"/>
</dbReference>
<keyword evidence="1" id="KW-0472">Membrane</keyword>
<evidence type="ECO:0000313" key="3">
    <source>
        <dbReference type="Proteomes" id="UP000613401"/>
    </source>
</evidence>
<evidence type="ECO:0000313" key="2">
    <source>
        <dbReference type="EMBL" id="KAF3810284.1"/>
    </source>
</evidence>
<feature type="transmembrane region" description="Helical" evidence="1">
    <location>
        <begin position="208"/>
        <end position="231"/>
    </location>
</feature>
<dbReference type="GO" id="GO:0016020">
    <property type="term" value="C:membrane"/>
    <property type="evidence" value="ECO:0007669"/>
    <property type="project" value="InterPro"/>
</dbReference>
<dbReference type="AlphaFoldDB" id="A0A8H4CUP8"/>
<evidence type="ECO:0000256" key="1">
    <source>
        <dbReference type="SAM" id="Phobius"/>
    </source>
</evidence>
<accession>A0A8H4CUP8</accession>
<keyword evidence="1" id="KW-0812">Transmembrane</keyword>
<reference evidence="2" key="2">
    <citation type="submission" date="2020-03" db="EMBL/GenBank/DDBJ databases">
        <authorList>
            <person name="Fu F.-F."/>
            <person name="Chen J."/>
        </authorList>
    </citation>
    <scope>NUCLEOTIDE SEQUENCE</scope>
    <source>
        <strain evidence="2">Lc1</strain>
    </source>
</reference>
<dbReference type="Gene3D" id="1.20.58.340">
    <property type="entry name" value="Magnesium transport protein CorA, transmembrane region"/>
    <property type="match status" value="1"/>
</dbReference>
<dbReference type="RefSeq" id="XP_045269443.1">
    <property type="nucleotide sequence ID" value="XM_045402825.1"/>
</dbReference>
<gene>
    <name evidence="2" type="ORF">GCG54_00002742</name>
</gene>
<keyword evidence="3" id="KW-1185">Reference proteome</keyword>
<proteinExistence type="predicted"/>
<organism evidence="2 3">
    <name type="scientific">Colletotrichum gloeosporioides</name>
    <name type="common">Anthracnose fungus</name>
    <name type="synonym">Glomerella cingulata</name>
    <dbReference type="NCBI Taxonomy" id="474922"/>
    <lineage>
        <taxon>Eukaryota</taxon>
        <taxon>Fungi</taxon>
        <taxon>Dikarya</taxon>
        <taxon>Ascomycota</taxon>
        <taxon>Pezizomycotina</taxon>
        <taxon>Sordariomycetes</taxon>
        <taxon>Hypocreomycetidae</taxon>
        <taxon>Glomerellales</taxon>
        <taxon>Glomerellaceae</taxon>
        <taxon>Colletotrichum</taxon>
        <taxon>Colletotrichum gloeosporioides species complex</taxon>
    </lineage>
</organism>
<protein>
    <submittedName>
        <fullName evidence="2">Uncharacterized protein</fullName>
    </submittedName>
</protein>
<dbReference type="Proteomes" id="UP000613401">
    <property type="component" value="Unassembled WGS sequence"/>
</dbReference>
<comment type="caution">
    <text evidence="2">The sequence shown here is derived from an EMBL/GenBank/DDBJ whole genome shotgun (WGS) entry which is preliminary data.</text>
</comment>
<dbReference type="GeneID" id="69009903"/>